<accession>A0AAV7HT11</accession>
<dbReference type="EMBL" id="JAHXZJ010002237">
    <property type="protein sequence ID" value="KAH0547212.1"/>
    <property type="molecule type" value="Genomic_DNA"/>
</dbReference>
<gene>
    <name evidence="1" type="ORF">KQX54_017595</name>
</gene>
<reference evidence="1 2" key="1">
    <citation type="journal article" date="2021" name="J. Hered.">
        <title>A chromosome-level genome assembly of the parasitoid wasp, Cotesia glomerata (Hymenoptera: Braconidae).</title>
        <authorList>
            <person name="Pinto B.J."/>
            <person name="Weis J.J."/>
            <person name="Gamble T."/>
            <person name="Ode P.J."/>
            <person name="Paul R."/>
            <person name="Zaspel J.M."/>
        </authorList>
    </citation>
    <scope>NUCLEOTIDE SEQUENCE [LARGE SCALE GENOMIC DNA]</scope>
    <source>
        <strain evidence="1">CgM1</strain>
    </source>
</reference>
<organism evidence="1 2">
    <name type="scientific">Cotesia glomerata</name>
    <name type="common">Lepidopteran parasitic wasp</name>
    <name type="synonym">Apanteles glomeratus</name>
    <dbReference type="NCBI Taxonomy" id="32391"/>
    <lineage>
        <taxon>Eukaryota</taxon>
        <taxon>Metazoa</taxon>
        <taxon>Ecdysozoa</taxon>
        <taxon>Arthropoda</taxon>
        <taxon>Hexapoda</taxon>
        <taxon>Insecta</taxon>
        <taxon>Pterygota</taxon>
        <taxon>Neoptera</taxon>
        <taxon>Endopterygota</taxon>
        <taxon>Hymenoptera</taxon>
        <taxon>Apocrita</taxon>
        <taxon>Ichneumonoidea</taxon>
        <taxon>Braconidae</taxon>
        <taxon>Microgastrinae</taxon>
        <taxon>Cotesia</taxon>
    </lineage>
</organism>
<evidence type="ECO:0000313" key="2">
    <source>
        <dbReference type="Proteomes" id="UP000826195"/>
    </source>
</evidence>
<sequence>MYVWVLRRCGYAVNNIIWFPSRSISDRCGPSSGLAHILRQWNFSIACYQGMILAGELSRILRSPSRILLVEKCSPGFRGWRIRYLKGCWSAKSRKCEKKKFLKWLENYY</sequence>
<keyword evidence="2" id="KW-1185">Reference proteome</keyword>
<evidence type="ECO:0000313" key="1">
    <source>
        <dbReference type="EMBL" id="KAH0547212.1"/>
    </source>
</evidence>
<dbReference type="AlphaFoldDB" id="A0AAV7HT11"/>
<dbReference type="Proteomes" id="UP000826195">
    <property type="component" value="Unassembled WGS sequence"/>
</dbReference>
<name>A0AAV7HT11_COTGL</name>
<comment type="caution">
    <text evidence="1">The sequence shown here is derived from an EMBL/GenBank/DDBJ whole genome shotgun (WGS) entry which is preliminary data.</text>
</comment>
<protein>
    <submittedName>
        <fullName evidence="1">Uncharacterized protein</fullName>
    </submittedName>
</protein>
<proteinExistence type="predicted"/>